<dbReference type="OrthoDB" id="5186at2759"/>
<evidence type="ECO:0000256" key="4">
    <source>
        <dbReference type="ARBA" id="ARBA00017143"/>
    </source>
</evidence>
<evidence type="ECO:0000256" key="6">
    <source>
        <dbReference type="ARBA" id="ARBA00022741"/>
    </source>
</evidence>
<dbReference type="GO" id="GO:0000027">
    <property type="term" value="P:ribosomal large subunit assembly"/>
    <property type="evidence" value="ECO:0007669"/>
    <property type="project" value="TreeGrafter"/>
</dbReference>
<dbReference type="Proteomes" id="UP000244722">
    <property type="component" value="Unassembled WGS sequence"/>
</dbReference>
<dbReference type="InterPro" id="IPR011704">
    <property type="entry name" value="ATPase_dyneun-rel_AAA"/>
</dbReference>
<evidence type="ECO:0000256" key="2">
    <source>
        <dbReference type="ARBA" id="ARBA00004642"/>
    </source>
</evidence>
<feature type="domain" description="AAA+ ATPase" evidence="11">
    <location>
        <begin position="331"/>
        <end position="544"/>
    </location>
</feature>
<dbReference type="InterPro" id="IPR048617">
    <property type="entry name" value="MDN1_AAA_lid_4"/>
</dbReference>
<dbReference type="GO" id="GO:0000055">
    <property type="term" value="P:ribosomal large subunit export from nucleus"/>
    <property type="evidence" value="ECO:0007669"/>
    <property type="project" value="TreeGrafter"/>
</dbReference>
<evidence type="ECO:0000256" key="9">
    <source>
        <dbReference type="ARBA" id="ARBA00023242"/>
    </source>
</evidence>
<dbReference type="Pfam" id="PF21108">
    <property type="entry name" value="MDN1_4th"/>
    <property type="match status" value="1"/>
</dbReference>
<feature type="domain" description="AAA+ ATPase" evidence="11">
    <location>
        <begin position="34"/>
        <end position="179"/>
    </location>
</feature>
<gene>
    <name evidence="12" type="ORF">B9Z19DRAFT_971945</name>
</gene>
<evidence type="ECO:0000259" key="11">
    <source>
        <dbReference type="SMART" id="SM00382"/>
    </source>
</evidence>
<dbReference type="SMART" id="SM00382">
    <property type="entry name" value="AAA"/>
    <property type="match status" value="4"/>
</dbReference>
<keyword evidence="7" id="KW-0067">ATP-binding</keyword>
<dbReference type="SUPFAM" id="SSF52540">
    <property type="entry name" value="P-loop containing nucleoside triphosphate hydrolases"/>
    <property type="match status" value="4"/>
</dbReference>
<keyword evidence="5" id="KW-0597">Phosphoprotein</keyword>
<dbReference type="GO" id="GO:0005524">
    <property type="term" value="F:ATP binding"/>
    <property type="evidence" value="ECO:0007669"/>
    <property type="project" value="UniProtKB-KW"/>
</dbReference>
<keyword evidence="13" id="KW-1185">Reference proteome</keyword>
<protein>
    <recommendedName>
        <fullName evidence="4">Midasin</fullName>
    </recommendedName>
    <alternativeName>
        <fullName evidence="10">MIDAS-containing protein</fullName>
    </alternativeName>
</protein>
<dbReference type="GO" id="GO:0005654">
    <property type="term" value="C:nucleoplasm"/>
    <property type="evidence" value="ECO:0007669"/>
    <property type="project" value="UniProtKB-SubCell"/>
</dbReference>
<dbReference type="Pfam" id="PF17867">
    <property type="entry name" value="AAA_lid_7"/>
    <property type="match status" value="2"/>
</dbReference>
<comment type="caution">
    <text evidence="12">The sequence shown here is derived from an EMBL/GenBank/DDBJ whole genome shotgun (WGS) entry which is preliminary data.</text>
</comment>
<dbReference type="InterPro" id="IPR027417">
    <property type="entry name" value="P-loop_NTPase"/>
</dbReference>
<dbReference type="InterPro" id="IPR003593">
    <property type="entry name" value="AAA+_ATPase"/>
</dbReference>
<comment type="similarity">
    <text evidence="3">Belongs to the midasin family.</text>
</comment>
<dbReference type="FunFam" id="3.40.50.300:FF:000712">
    <property type="entry name" value="Midasin"/>
    <property type="match status" value="1"/>
</dbReference>
<evidence type="ECO:0000313" key="13">
    <source>
        <dbReference type="Proteomes" id="UP000244722"/>
    </source>
</evidence>
<evidence type="ECO:0000256" key="3">
    <source>
        <dbReference type="ARBA" id="ARBA00007188"/>
    </source>
</evidence>
<dbReference type="InterPro" id="IPR040848">
    <property type="entry name" value="AAA_lid_7"/>
</dbReference>
<keyword evidence="6" id="KW-0547">Nucleotide-binding</keyword>
<feature type="non-terminal residue" evidence="12">
    <location>
        <position position="2853"/>
    </location>
</feature>
<dbReference type="FunFam" id="3.40.50.300:FF:000142">
    <property type="entry name" value="Midasin"/>
    <property type="match status" value="1"/>
</dbReference>
<evidence type="ECO:0000313" key="12">
    <source>
        <dbReference type="EMBL" id="PUU81348.1"/>
    </source>
</evidence>
<dbReference type="CDD" id="cd00009">
    <property type="entry name" value="AAA"/>
    <property type="match status" value="3"/>
</dbReference>
<proteinExistence type="inferred from homology"/>
<comment type="subcellular location">
    <subcellularLocation>
        <location evidence="1">Nucleus</location>
        <location evidence="1">Nucleolus</location>
    </subcellularLocation>
    <subcellularLocation>
        <location evidence="2">Nucleus</location>
        <location evidence="2">Nucleoplasm</location>
    </subcellularLocation>
</comment>
<evidence type="ECO:0000256" key="1">
    <source>
        <dbReference type="ARBA" id="ARBA00004604"/>
    </source>
</evidence>
<name>A0A2T7A0T2_TUBBO</name>
<dbReference type="Pfam" id="PF07728">
    <property type="entry name" value="AAA_5"/>
    <property type="match status" value="5"/>
</dbReference>
<accession>A0A2T7A0T2</accession>
<dbReference type="PANTHER" id="PTHR48103:SF2">
    <property type="entry name" value="MIDASIN"/>
    <property type="match status" value="1"/>
</dbReference>
<feature type="domain" description="AAA+ ATPase" evidence="11">
    <location>
        <begin position="715"/>
        <end position="867"/>
    </location>
</feature>
<evidence type="ECO:0000256" key="7">
    <source>
        <dbReference type="ARBA" id="ARBA00022840"/>
    </source>
</evidence>
<feature type="domain" description="AAA+ ATPase" evidence="11">
    <location>
        <begin position="1025"/>
        <end position="1265"/>
    </location>
</feature>
<keyword evidence="8" id="KW-0143">Chaperone</keyword>
<dbReference type="Gene3D" id="3.40.50.300">
    <property type="entry name" value="P-loop containing nucleotide triphosphate hydrolases"/>
    <property type="match status" value="4"/>
</dbReference>
<dbReference type="GO" id="GO:0016887">
    <property type="term" value="F:ATP hydrolysis activity"/>
    <property type="evidence" value="ECO:0007669"/>
    <property type="project" value="InterPro"/>
</dbReference>
<evidence type="ECO:0000256" key="8">
    <source>
        <dbReference type="ARBA" id="ARBA00023186"/>
    </source>
</evidence>
<evidence type="ECO:0000256" key="5">
    <source>
        <dbReference type="ARBA" id="ARBA00022553"/>
    </source>
</evidence>
<evidence type="ECO:0000256" key="10">
    <source>
        <dbReference type="ARBA" id="ARBA00077000"/>
    </source>
</evidence>
<dbReference type="STRING" id="42251.A0A2T7A0T2"/>
<dbReference type="EMBL" id="NESQ01000046">
    <property type="protein sequence ID" value="PUU81348.1"/>
    <property type="molecule type" value="Genomic_DNA"/>
</dbReference>
<reference evidence="12 13" key="1">
    <citation type="submission" date="2017-04" db="EMBL/GenBank/DDBJ databases">
        <title>Draft genome sequence of Tuber borchii Vittad., a whitish edible truffle.</title>
        <authorList>
            <consortium name="DOE Joint Genome Institute"/>
            <person name="Murat C."/>
            <person name="Kuo A."/>
            <person name="Barry K.W."/>
            <person name="Clum A."/>
            <person name="Dockter R.B."/>
            <person name="Fauchery L."/>
            <person name="Iotti M."/>
            <person name="Kohler A."/>
            <person name="Labutti K."/>
            <person name="Lindquist E.A."/>
            <person name="Lipzen A."/>
            <person name="Ohm R.A."/>
            <person name="Wang M."/>
            <person name="Grigoriev I.V."/>
            <person name="Zambonelli A."/>
            <person name="Martin F.M."/>
        </authorList>
    </citation>
    <scope>NUCLEOTIDE SEQUENCE [LARGE SCALE GENOMIC DNA]</scope>
    <source>
        <strain evidence="12 13">Tbo3840</strain>
    </source>
</reference>
<sequence>MHKGAYPLEDQPHYIIPPSVRRNMLNLVRATATKRFPVLIQGPTSSGKTSMIEYLARKTGHKFVRINNHEHTDLQEYIGSYISDDDGRLRFQEGILVKALREGHWIVLDELNLAPTDVLEALNRLLDDNRELLIPETQEVVRPHKDFMLFATQNPPGLYGGRKVLSRAFRNRFLELHFDDIPEDELRTILEGRCQIPPSRCKMIVAVYRELSLIRQTTRLFEQKNSFATLRDLFRWANRQAARTDQSYQSLANDGYMLLVERVRDEKEKLAVKEIIERVMRVKIDDSSLYSLESTPEYQYYIDKICGANGDIVWTKAMRRLYALVANALRNNEPVLLIGETGCGKTTVCQMLADAFGKSLFVVNAHQNTETGDIIGAQRPIRNQQACQSQLTEDLLTILRERSSTEITDNNLTILLRAYDSLDKDIAARIPDDARARIQINRKRMKALFEWADGSLIQAMKSGQFFLLDEISLADDSVLERLNSVLEPARGILLAEKGAKESEIIATDGFQFMATMNPGGDYGKKELSPALRNRFTEIWVPSMSDPEDVLQIVQAKIAPFASKYARTVVEFPQRISRPSSSLSSPVISIRDVLAWVKFINSCPPANPAFGLVHGAALVFIDGMGANPSGGLSIASEDLEKEKRQCISELSQLCGEDLSQIYDQPITANTGGEEIQLGAFSLRKNKDAAVDISESFDMTAPTTIKNAMRVVRAMQLQKPVLLEGSPGVGKTSLISALAKASGNPLTRINLSEQTDLMDLFGSDVPVEGGQSGEFAWRDAPFLRAMQAGHWVLLDEMNLASQSVLEGLNACLDHRGETYISELDRTFRRHPDFAVFAAQNPHQQGGGRKGLPASFVNRFTVVYVDTLGLEDLQLIAGRLNPSVYPKYVSKVIELMVLLDSEISQKRNFGSFGGPWEFNLRDTLRWLGLLSSPARFMAAREPEEFLGTIKYRFRTAKDRERVDALFDQVFGSKPSRRHLYYRLSKEHLQVGHALLNRRSDLCFVSSQDLTILKQNLPVMETIMTAIAQETPCILVGPSGVGKTGLLKLLASIAGVELDEIAINSDIDTTDIVGGFEQVDITRKISKAFAQFDYHLKDLGVKYFCGDGHPGPLQIALGFCERIKSSSSGLGIDSLQRLTTELRSLEEEYAFGTFHPFIDNFEEVIAEALESTNARFEWVDGTLIDAIEQGRWLVLDNANLCSPSVLDRLNSLLEPNGCLVVNEHNGKDGRPKVVRPSPGFQLFLTMDPDHGELSRAMRNRGIEVFLDPLPMEKCAEEDDRERKELAKYSPSTESSMGIYQIIGKFLNNDIDTLVFKYLVYIALDHTPGEKTETDMALLTRWRDHIGSSSTGMEARRMGIVQGAVNIYLDLHKWTWALREDRIEYLAKLLPAIYGFKGAQPINLPRNTPLMFLGIEASGREADHSQRILEWTVYTRVHDCLRGILEIEQVEEAIVRKPTTATLEGLKGMSFLEISASKKKLPASTSKTDFGLPVFEFLSTVREELYNWADSRPCGSTFFRGVCEDKKLQDSLLRILELLRLWHDIVGLSSAAGNKLDESVLHVYVGLLEEWAKSSRDSLPRALMQPIGQALDGFRAPFQLTTGFSMELVWNAMRPSVPASLAAWTVYNELKEIADRFDAVTLRFKGSFEVFAFQKRLLITALTDVLTFSGVDNIQKLVQGLRAEIDQLEKSQALAEPEQLESVFRPAFDYLFRFRALRVAAFPNEAKAGIGYITFDYLFADRTSYEQVLKDIWQLENCVVDGPYSLVEAQFIAEILESRYVYRCLISSRTDLDDSHQVRRSAIGQTSQLNVDLKTFSKQLFLNVQDVTSHRTLQLTQLLVTKIYKVFILRGASLPGMYEQITNWFGIVGRALLGEKVGLSRIPSFPLSPTSNDKFKTVADTHFAPAIHAICSDLSRFGTITLERLGSAWTHYALGCLKLYVPSCTFDPAMKLKVRRERYLRQKGDITARIEAEKIFESRFTGQTNEFQLQYLQNQIEELGGEPPNSLMERPEESEMAQLQGDFSALLKVVVQSNPHERLLASILKRGNEGHAEEQLFQKNLSQIAERLSRNYPIYKDLVDPVLGFLYSLKLGLGLAAIETKKSGHIESLLIPDFGGDITFDHFASGGDWDDAQLLLLWRIATRRAVEGFEGLDKGSHEVVNKILLRFFDNWKAKTVEEQEKAAADANLYRYEGGEADCDEQELKAMFPDYEQEIEKSEKPTVDHRSLAISLAKCHSALYLPRDNSGCDLPSLIRRGVSLFAKSMHKTDGFLATQKELEGFLPAIALSLSETSKWIDGREGKPSSKTYDFYTDENLEQAQRLVGAIEKCRARLQILTDAWPENVTLQDALETCREILSFPNNSPVAKLLPKVERLHGSLDEWQSVASSQYSAAEHYHALTQLIISWRRLELTTWPRLFDIEDEKCKIDADAWWFYVFESVIANPARLSETGGNLNDHIFQLVSTLVAFITSSSIGQFPCRLRLLQTFEQHVLHLSEEKLEMLSIQKGLKNLIAYYSQYAPIATDFLMKQRKTFEKKVSEVVLLASWKDTNIIALRDSAKRSHRKLYKVVKKYRETLDQPMRPLIEGGMPSEEDRAIISVPGVLLQSDINIELVKEIYEKLVQRWDSRPSRLIDLVPTVQTMQQVSQSGIVDVAGWLSKFSTSIVAVMKELQAETPGTLTETNRPEVKHLKTRKRKAFVDALRELRQMGLKWNLSSSQLEKQSTLEAVLTATETVQTGNDGNESYYFLRVLELLPKIRRSAAGPTPDLTGPEVARSVGYIENMFSMILEQRAVISSSLRDLKSVQQVIESYRALSNLEMEHLDLYGDSSIVPEEYTNIRRKLLWLPETLGLGIELLRIHA</sequence>
<keyword evidence="9" id="KW-0539">Nucleus</keyword>
<organism evidence="12 13">
    <name type="scientific">Tuber borchii</name>
    <name type="common">White truffle</name>
    <dbReference type="NCBI Taxonomy" id="42251"/>
    <lineage>
        <taxon>Eukaryota</taxon>
        <taxon>Fungi</taxon>
        <taxon>Dikarya</taxon>
        <taxon>Ascomycota</taxon>
        <taxon>Pezizomycotina</taxon>
        <taxon>Pezizomycetes</taxon>
        <taxon>Pezizales</taxon>
        <taxon>Tuberaceae</taxon>
        <taxon>Tuber</taxon>
    </lineage>
</organism>
<dbReference type="GO" id="GO:0005730">
    <property type="term" value="C:nucleolus"/>
    <property type="evidence" value="ECO:0007669"/>
    <property type="project" value="UniProtKB-SubCell"/>
</dbReference>
<dbReference type="GO" id="GO:0030687">
    <property type="term" value="C:preribosome, large subunit precursor"/>
    <property type="evidence" value="ECO:0007669"/>
    <property type="project" value="TreeGrafter"/>
</dbReference>
<keyword evidence="12" id="KW-0378">Hydrolase</keyword>
<dbReference type="FunFam" id="3.40.50.300:FF:001368">
    <property type="entry name" value="Midasin"/>
    <property type="match status" value="1"/>
</dbReference>
<dbReference type="PANTHER" id="PTHR48103">
    <property type="entry name" value="MIDASIN-RELATED"/>
    <property type="match status" value="1"/>
</dbReference>